<sequence length="218" mass="24364">MDMLKLTSSQATGKRALNRIRNRHAILRAARDCFQEHGYDNTTIRDIVRRTGLAAGTFYNYFSSKQDIFAALLSDFLTSLNNDMSQQRQSASSTQEFVYRAYLALYSATAKDPVVYELAHQNQRALRNLFGSDILGLTMLSLEEDVRNAMTRGLLPAVDADYLCAAFFGVAYDISMLVARRAHQNPEHAQDEARTAAEFSTQLFLGGFPALTRLSSEG</sequence>
<dbReference type="PROSITE" id="PS50977">
    <property type="entry name" value="HTH_TETR_2"/>
    <property type="match status" value="1"/>
</dbReference>
<dbReference type="GO" id="GO:0003700">
    <property type="term" value="F:DNA-binding transcription factor activity"/>
    <property type="evidence" value="ECO:0007669"/>
    <property type="project" value="TreeGrafter"/>
</dbReference>
<keyword evidence="1 2" id="KW-0238">DNA-binding</keyword>
<dbReference type="GO" id="GO:0000976">
    <property type="term" value="F:transcription cis-regulatory region binding"/>
    <property type="evidence" value="ECO:0007669"/>
    <property type="project" value="TreeGrafter"/>
</dbReference>
<dbReference type="RefSeq" id="WP_113879049.1">
    <property type="nucleotide sequence ID" value="NZ_QNSA01000001.1"/>
</dbReference>
<evidence type="ECO:0000313" key="7">
    <source>
        <dbReference type="Proteomes" id="UP000253065"/>
    </source>
</evidence>
<name>A0A368VA98_MARNT</name>
<dbReference type="InterPro" id="IPR050109">
    <property type="entry name" value="HTH-type_TetR-like_transc_reg"/>
</dbReference>
<dbReference type="PANTHER" id="PTHR30055:SF226">
    <property type="entry name" value="HTH-TYPE TRANSCRIPTIONAL REGULATOR PKSA"/>
    <property type="match status" value="1"/>
</dbReference>
<feature type="domain" description="HTH tetR-type" evidence="3">
    <location>
        <begin position="20"/>
        <end position="80"/>
    </location>
</feature>
<accession>A0A368VA98</accession>
<evidence type="ECO:0000256" key="1">
    <source>
        <dbReference type="ARBA" id="ARBA00023125"/>
    </source>
</evidence>
<protein>
    <submittedName>
        <fullName evidence="5">TetR family transcriptional regulator</fullName>
    </submittedName>
</protein>
<feature type="DNA-binding region" description="H-T-H motif" evidence="2">
    <location>
        <begin position="43"/>
        <end position="62"/>
    </location>
</feature>
<evidence type="ECO:0000313" key="6">
    <source>
        <dbReference type="Proteomes" id="UP000252795"/>
    </source>
</evidence>
<organism evidence="5 6">
    <name type="scientific">Marinobacter nauticus</name>
    <name type="common">Marinobacter hydrocarbonoclasticus</name>
    <name type="synonym">Marinobacter aquaeolei</name>
    <dbReference type="NCBI Taxonomy" id="2743"/>
    <lineage>
        <taxon>Bacteria</taxon>
        <taxon>Pseudomonadati</taxon>
        <taxon>Pseudomonadota</taxon>
        <taxon>Gammaproteobacteria</taxon>
        <taxon>Pseudomonadales</taxon>
        <taxon>Marinobacteraceae</taxon>
        <taxon>Marinobacter</taxon>
    </lineage>
</organism>
<dbReference type="AlphaFoldDB" id="A0A368VA98"/>
<dbReference type="PROSITE" id="PS01081">
    <property type="entry name" value="HTH_TETR_1"/>
    <property type="match status" value="1"/>
</dbReference>
<reference evidence="5 6" key="1">
    <citation type="submission" date="2018-07" db="EMBL/GenBank/DDBJ databases">
        <title>Freshwater and sediment microbial communities from various areas in North America, analyzing microbe dynamics in response to fracking.</title>
        <authorList>
            <person name="Lamendella R."/>
        </authorList>
    </citation>
    <scope>NUCLEOTIDE SEQUENCE [LARGE SCALE GENOMIC DNA]</scope>
    <source>
        <strain evidence="5 6">114E</strain>
        <strain evidence="4 7">114E_o</strain>
    </source>
</reference>
<dbReference type="PRINTS" id="PR00455">
    <property type="entry name" value="HTHTETR"/>
</dbReference>
<dbReference type="Proteomes" id="UP000253065">
    <property type="component" value="Unassembled WGS sequence"/>
</dbReference>
<dbReference type="Pfam" id="PF00440">
    <property type="entry name" value="TetR_N"/>
    <property type="match status" value="1"/>
</dbReference>
<dbReference type="SUPFAM" id="SSF46689">
    <property type="entry name" value="Homeodomain-like"/>
    <property type="match status" value="1"/>
</dbReference>
<dbReference type="InterPro" id="IPR001647">
    <property type="entry name" value="HTH_TetR"/>
</dbReference>
<evidence type="ECO:0000313" key="5">
    <source>
        <dbReference type="EMBL" id="RCW38147.1"/>
    </source>
</evidence>
<dbReference type="InterPro" id="IPR009057">
    <property type="entry name" value="Homeodomain-like_sf"/>
</dbReference>
<dbReference type="PANTHER" id="PTHR30055">
    <property type="entry name" value="HTH-TYPE TRANSCRIPTIONAL REGULATOR RUTR"/>
    <property type="match status" value="1"/>
</dbReference>
<gene>
    <name evidence="5" type="ORF">DET51_101496</name>
    <name evidence="4" type="ORF">DET64_101497</name>
</gene>
<dbReference type="InterPro" id="IPR023772">
    <property type="entry name" value="DNA-bd_HTH_TetR-type_CS"/>
</dbReference>
<evidence type="ECO:0000313" key="4">
    <source>
        <dbReference type="EMBL" id="RBP77301.1"/>
    </source>
</evidence>
<dbReference type="Proteomes" id="UP000252795">
    <property type="component" value="Unassembled WGS sequence"/>
</dbReference>
<keyword evidence="7" id="KW-1185">Reference proteome</keyword>
<evidence type="ECO:0000259" key="3">
    <source>
        <dbReference type="PROSITE" id="PS50977"/>
    </source>
</evidence>
<comment type="caution">
    <text evidence="5">The sequence shown here is derived from an EMBL/GenBank/DDBJ whole genome shotgun (WGS) entry which is preliminary data.</text>
</comment>
<dbReference type="Gene3D" id="1.10.357.10">
    <property type="entry name" value="Tetracycline Repressor, domain 2"/>
    <property type="match status" value="1"/>
</dbReference>
<dbReference type="EMBL" id="QPJB01000001">
    <property type="protein sequence ID" value="RCW38147.1"/>
    <property type="molecule type" value="Genomic_DNA"/>
</dbReference>
<dbReference type="EMBL" id="QNSA01000001">
    <property type="protein sequence ID" value="RBP77301.1"/>
    <property type="molecule type" value="Genomic_DNA"/>
</dbReference>
<proteinExistence type="predicted"/>
<evidence type="ECO:0000256" key="2">
    <source>
        <dbReference type="PROSITE-ProRule" id="PRU00335"/>
    </source>
</evidence>